<feature type="region of interest" description="Disordered" evidence="1">
    <location>
        <begin position="234"/>
        <end position="254"/>
    </location>
</feature>
<feature type="compositionally biased region" description="Basic and acidic residues" evidence="1">
    <location>
        <begin position="159"/>
        <end position="172"/>
    </location>
</feature>
<dbReference type="PANTHER" id="PTHR38887:SF1">
    <property type="entry name" value="RAS MODIFICATION PROTEIN ERF4"/>
    <property type="match status" value="1"/>
</dbReference>
<dbReference type="AlphaFoldDB" id="A0A4S4L6P7"/>
<evidence type="ECO:0000313" key="2">
    <source>
        <dbReference type="EMBL" id="THH06631.1"/>
    </source>
</evidence>
<evidence type="ECO:0000313" key="3">
    <source>
        <dbReference type="Proteomes" id="UP000308199"/>
    </source>
</evidence>
<dbReference type="PANTHER" id="PTHR38887">
    <property type="entry name" value="CHROMOSOME 21, WHOLE GENOME SHOTGUN SEQUENCE"/>
    <property type="match status" value="1"/>
</dbReference>
<dbReference type="InterPro" id="IPR053221">
    <property type="entry name" value="Burnettramic_acid_biosynth"/>
</dbReference>
<feature type="region of interest" description="Disordered" evidence="1">
    <location>
        <begin position="134"/>
        <end position="172"/>
    </location>
</feature>
<gene>
    <name evidence="2" type="ORF">EW145_g3965</name>
</gene>
<sequence>MTESLPLRIVDTGGLIVKSHRANKEYFELRGLRVRLLQNRRHRGTHDEAHGGVSRVACAGRTRDLQQVCVASAGGRSTSRRRPSLESIMDKASGMSMEIESWRERRRDVAAAHKRHLLAMQEGRAAALPERPRFASSDSSHNAFESYPPRPQKGVQMGRSREKAQWGRARTGKEDKRLRTAVEIADRQELKTTEDLLYIVLVNLNTGFADVQIKGTELIDGTVNEIGTLAGRAEMLPTGPLPSPNSSQEDPPAYSERDAEVLFSDFHSAPSVLEPLRLPLCVPQATAGATSLFTRAYTPELRASGVELDDWIHFVDALNIAMTASPPLRVVDAAGLIIGFVTTTTFLDHIIGLR</sequence>
<dbReference type="OrthoDB" id="3267068at2759"/>
<reference evidence="2 3" key="1">
    <citation type="submission" date="2019-02" db="EMBL/GenBank/DDBJ databases">
        <title>Genome sequencing of the rare red list fungi Phellinidium pouzarii.</title>
        <authorList>
            <person name="Buettner E."/>
            <person name="Kellner H."/>
        </authorList>
    </citation>
    <scope>NUCLEOTIDE SEQUENCE [LARGE SCALE GENOMIC DNA]</scope>
    <source>
        <strain evidence="2 3">DSM 108285</strain>
    </source>
</reference>
<accession>A0A4S4L6P7</accession>
<comment type="caution">
    <text evidence="2">The sequence shown here is derived from an EMBL/GenBank/DDBJ whole genome shotgun (WGS) entry which is preliminary data.</text>
</comment>
<evidence type="ECO:0000256" key="1">
    <source>
        <dbReference type="SAM" id="MobiDB-lite"/>
    </source>
</evidence>
<name>A0A4S4L6P7_9AGAM</name>
<proteinExistence type="predicted"/>
<dbReference type="Proteomes" id="UP000308199">
    <property type="component" value="Unassembled WGS sequence"/>
</dbReference>
<organism evidence="2 3">
    <name type="scientific">Phellinidium pouzarii</name>
    <dbReference type="NCBI Taxonomy" id="167371"/>
    <lineage>
        <taxon>Eukaryota</taxon>
        <taxon>Fungi</taxon>
        <taxon>Dikarya</taxon>
        <taxon>Basidiomycota</taxon>
        <taxon>Agaricomycotina</taxon>
        <taxon>Agaricomycetes</taxon>
        <taxon>Hymenochaetales</taxon>
        <taxon>Hymenochaetaceae</taxon>
        <taxon>Phellinidium</taxon>
    </lineage>
</organism>
<protein>
    <submittedName>
        <fullName evidence="2">Uncharacterized protein</fullName>
    </submittedName>
</protein>
<keyword evidence="3" id="KW-1185">Reference proteome</keyword>
<dbReference type="EMBL" id="SGPK01000185">
    <property type="protein sequence ID" value="THH06631.1"/>
    <property type="molecule type" value="Genomic_DNA"/>
</dbReference>